<feature type="chain" id="PRO_5003154709" description="Lipoprotein" evidence="2">
    <location>
        <begin position="29"/>
        <end position="1614"/>
    </location>
</feature>
<organism evidence="3 4">
    <name type="scientific">Halobacteriovorax marinus (strain ATCC BAA-682 / DSM 15412 / SJ)</name>
    <name type="common">Bacteriovorax marinus</name>
    <dbReference type="NCBI Taxonomy" id="862908"/>
    <lineage>
        <taxon>Bacteria</taxon>
        <taxon>Pseudomonadati</taxon>
        <taxon>Bdellovibrionota</taxon>
        <taxon>Bacteriovoracia</taxon>
        <taxon>Bacteriovoracales</taxon>
        <taxon>Halobacteriovoraceae</taxon>
        <taxon>Halobacteriovorax</taxon>
    </lineage>
</organism>
<keyword evidence="2" id="KW-0732">Signal</keyword>
<dbReference type="PROSITE" id="PS51257">
    <property type="entry name" value="PROKAR_LIPOPROTEIN"/>
    <property type="match status" value="1"/>
</dbReference>
<reference evidence="4" key="1">
    <citation type="journal article" date="2013" name="ISME J.">
        <title>A small predatory core genome in the divergent marine Bacteriovorax marinus SJ and the terrestrial Bdellovibrio bacteriovorus.</title>
        <authorList>
            <person name="Crossman L.C."/>
            <person name="Chen H."/>
            <person name="Cerdeno-Tarraga A.M."/>
            <person name="Brooks K."/>
            <person name="Quail M.A."/>
            <person name="Pineiro S.A."/>
            <person name="Hobley L."/>
            <person name="Sockett R.E."/>
            <person name="Bentley S.D."/>
            <person name="Parkhill J."/>
            <person name="Williams H.N."/>
            <person name="Stine O.C."/>
        </authorList>
    </citation>
    <scope>NUCLEOTIDE SEQUENCE [LARGE SCALE GENOMIC DNA]</scope>
    <source>
        <strain evidence="4">ATCC BAA-682 / DSM 15412 / SJ</strain>
    </source>
</reference>
<dbReference type="EMBL" id="FQ312005">
    <property type="protein sequence ID" value="CBW26785.1"/>
    <property type="molecule type" value="Genomic_DNA"/>
</dbReference>
<feature type="compositionally biased region" description="Low complexity" evidence="1">
    <location>
        <begin position="37"/>
        <end position="59"/>
    </location>
</feature>
<dbReference type="OrthoDB" id="5287010at2"/>
<evidence type="ECO:0008006" key="5">
    <source>
        <dbReference type="Google" id="ProtNLM"/>
    </source>
</evidence>
<dbReference type="Proteomes" id="UP000008963">
    <property type="component" value="Chromosome"/>
</dbReference>
<evidence type="ECO:0000313" key="4">
    <source>
        <dbReference type="Proteomes" id="UP000008963"/>
    </source>
</evidence>
<proteinExistence type="predicted"/>
<dbReference type="KEGG" id="bmx:BMS_1970"/>
<dbReference type="RefSeq" id="WP_014244566.1">
    <property type="nucleotide sequence ID" value="NC_016620.1"/>
</dbReference>
<evidence type="ECO:0000256" key="2">
    <source>
        <dbReference type="SAM" id="SignalP"/>
    </source>
</evidence>
<feature type="region of interest" description="Disordered" evidence="1">
    <location>
        <begin position="28"/>
        <end position="60"/>
    </location>
</feature>
<evidence type="ECO:0000313" key="3">
    <source>
        <dbReference type="EMBL" id="CBW26785.1"/>
    </source>
</evidence>
<keyword evidence="4" id="KW-1185">Reference proteome</keyword>
<dbReference type="PATRIC" id="fig|862908.3.peg.1870"/>
<dbReference type="STRING" id="862908.BMS_1970"/>
<evidence type="ECO:0000256" key="1">
    <source>
        <dbReference type="SAM" id="MobiDB-lite"/>
    </source>
</evidence>
<name>E1X2L8_HALMS</name>
<accession>E1X2L8</accession>
<sequence length="1614" mass="175965">MKQNGFWTLLKVMIIASLLALGSSCVESGSGNKRKGSSNSTSEGGESSTPTTPDFSSTSNFFQEGATQSETGITLPVNFTDRFYLRGAQIDFYIKNGNTTSTKCLVFSYTDNTNVFLVTTATPQYFYNFSTNTQEYYFLITPGDDSKNRTFCQTPGVQSSLSSIDASKSIVYDLKNVCPTCSAGLFQSVGTTLLSDAGNIVNDVEVSSLKLTFSNTNSNPGDPNITCTSSSACAVQGFDCCVEGQCVNDKSIKPSVDTSDADYLAALAAVNLDPSSYSSYPQYFYMCPIVITPEPDVPPITDPANTAQERLELLYELYKCTTPQEGEVSYCTLTIDDISSKSPTVFTGDDDRNFNSDYYGTVGLPNHSIHEITYAGQDYFKDGAYVRPGITIGPGGNLSGNDTFTDPQQVNFAVTPAAANDILKVSYKIDGSCTRVGSTLAKCEKHYVQGQNLGKASDHFPASQTFFLPYYADGTRTISVTVDDAIVQNGTDWVATISSPSFVEFQSSFQIFDTQKIKLTYYVDLDAFPVLNSKLVALEQIGEMCECPDLSCSLKPVLQNGTNLIQDFICSYPQPDTPEPPLQQTVVLSSKTVPVRFFDQDGGVEHQNVTTETPEQEGLVFEYTNGDLTKPNNVDNYIGFNEIYGSISGKVGAAKEAKEVIVKKGKTYDIFVNTGTFSSCYYCGTDYFSNLAKIFPSNFIFKGGGYSPDPFATNAESSEMRAHDLKFGRACFVPATMIPFSHVPKADRQSQRSDRMATQHFYFANGYQRDWYGFDYGSVIGSFDGVTWFSVGNQRRIKATTNRLYLALNAYYGDVTLESSYSVDVSDASTTPSSGSFIQNDYESDGAECQKFHACNTDADCASQLGFEYACANVNSMQTPWPVFDQNGKEIPGQQNFLRMIALSGTTNGPSKRCVYRGRGAACQENYNSIANASDTFNKTDNSRLFSCSANTYCQAFTDPEKKEKFNTRISRYAKSAKSLIASEVLNPEEDDTFGLSTKILGRPLHYNGTEVITDQVLTNIEQVNVEGLCIPGKNVDAQIVENQNGTVPDIIHLGDKVNGIGMTSSSINLAQPNYLSSCPVMDQSGNYIQHTTYSQLSNTDATIAALAGSQNVSTNSLATFNAIAELAKDFDLEFINSKSLQQNRCLRAPGASCSNNFECAANKYITDKTLSISNGSDVGVLDDELTFWKSTLVCSQETPKTDPDYDPKNNRCCRLIGNKITISSEVYNDPTSPNTSATPGVDIPINDNRRYTAIAPAIDDMALNPTNYPQLLVAEADGNNRPSSALKRQFNTLNEVAQRTCCSANWVRNFDSSNGGGGHNWAPSKMQNIDKTNLRCLNWAPGAQSGFTCASTDEPDDPNCNMRSISSSEANIYLEWFAKFELLGVGQIAIEDSTTPSLRCSVNPSNSSTDGSAVTIPGFVNNLTTTEYDGDKLAGNDLNNFQGKKKVFSENEFTCCQPLGTEMPDGSDPSYCCSGNINPDTNKCALKNYTNLSVYFNKYISSEANGLADNLIDEDTGYIKSASTVQQLACQKDACASGFVGYGIAHTDLKVPGHEASDKQVKRFIDGNDLSNDFNGKAKIFNEGLRWNNQVYCIPEELAQSSGDVLQIFNCAQ</sequence>
<feature type="signal peptide" evidence="2">
    <location>
        <begin position="1"/>
        <end position="28"/>
    </location>
</feature>
<protein>
    <recommendedName>
        <fullName evidence="5">Lipoprotein</fullName>
    </recommendedName>
</protein>
<gene>
    <name evidence="3" type="ordered locus">BMS_1970</name>
</gene>
<dbReference type="HOGENOM" id="CLU_243770_0_0_7"/>